<feature type="repeat" description="WD" evidence="7">
    <location>
        <begin position="297"/>
        <end position="338"/>
    </location>
</feature>
<dbReference type="GO" id="GO:0070545">
    <property type="term" value="C:PeBoW complex"/>
    <property type="evidence" value="ECO:0007669"/>
    <property type="project" value="TreeGrafter"/>
</dbReference>
<dbReference type="VEuPathDB" id="GiardiaDB:SS50377_26194"/>
<dbReference type="InterPro" id="IPR028598">
    <property type="entry name" value="BOP1/Erb1"/>
</dbReference>
<feature type="domain" description="BOP1 N-terminal" evidence="9">
    <location>
        <begin position="50"/>
        <end position="290"/>
    </location>
</feature>
<dbReference type="Gene3D" id="2.130.10.10">
    <property type="entry name" value="YVTN repeat-like/Quinoprotein amine dehydrogenase"/>
    <property type="match status" value="1"/>
</dbReference>
<protein>
    <submittedName>
        <fullName evidence="10">Ribosome biogenesis protein ERB1</fullName>
    </submittedName>
</protein>
<dbReference type="PROSITE" id="PS50082">
    <property type="entry name" value="WD_REPEATS_2"/>
    <property type="match status" value="2"/>
</dbReference>
<dbReference type="Proteomes" id="UP000018208">
    <property type="component" value="Unassembled WGS sequence"/>
</dbReference>
<evidence type="ECO:0000259" key="9">
    <source>
        <dbReference type="SMART" id="SM01035"/>
    </source>
</evidence>
<sequence length="710" mass="80093">MSEASSFSESLASFDEISTPSSFAYSEDLSDSSFDPDDYNRAEPNEQVQGYTVFGKELPLKISEPGEQLEKFLALQKDPSLLFREITDPKTGKIKKLSDEEYTALNNLITKNQPLSNINVRDQPHLKNINETFPMAMKTDVVGSKGAFTKIHEYKRALVFRKLIQEGKLDPEDPNNYKLKQKQYQLKLNKINNVWEKEIQFTADQINYITPPKIAPPTTQESYNAPAEFSQRRSKSLRTLVPDTEKLWLDRFNRQLDLYLAPRQIKKQIESDQFFKLQNKIQQQNLRPFPVFTDMILRGNLGKVNSVDTSPNQKFLATGGKDGICRIYEIATGKLLKQIILIKYKKLAENLNKYYFHEINCVKFCPRTDVSIVACACANQIVFIDLGISFGENLTETKQRTRKFLNVNADAVKTAPGWAWECLQGTIVYKNGESVIAEKRENSDSEDQKFEEFKDKVKNNESKDSEKHRDALKQLDQRLVSIKYQNDKNNLPDRISLYSSLNDEIILRIHGPEIINQIDFNTNGNYLLSTSRISERASNVSVHKVSSGITQIPFSRANQVQNCVFSGKKLVVSEQKSAFGYDLKIQGKVQKFDCRSGQIQCSCASGGNVVFGHSNGGISFFGVGTDGFCENKNAFFRVPVNCININSSGLIAAGGADGTILILRMFDYKIASCCVLRGHGVKNQVGVTDLAWFGDNLVSCAGDGTVRIWR</sequence>
<comment type="subcellular location">
    <subcellularLocation>
        <location evidence="1">Nucleus</location>
        <location evidence="1">Nucleolus</location>
    </subcellularLocation>
</comment>
<keyword evidence="5" id="KW-0677">Repeat</keyword>
<dbReference type="Pfam" id="PF08145">
    <property type="entry name" value="BOP1NT"/>
    <property type="match status" value="1"/>
</dbReference>
<evidence type="ECO:0000256" key="6">
    <source>
        <dbReference type="ARBA" id="ARBA00023242"/>
    </source>
</evidence>
<dbReference type="EMBL" id="KI546019">
    <property type="protein sequence ID" value="EST47930.1"/>
    <property type="molecule type" value="Genomic_DNA"/>
</dbReference>
<dbReference type="PANTHER" id="PTHR17605:SF0">
    <property type="entry name" value="RIBOSOME BIOGENESIS PROTEIN BOP1"/>
    <property type="match status" value="1"/>
</dbReference>
<feature type="compositionally biased region" description="Acidic residues" evidence="8">
    <location>
        <begin position="28"/>
        <end position="37"/>
    </location>
</feature>
<name>V6LTL6_9EUKA</name>
<keyword evidence="4 7" id="KW-0853">WD repeat</keyword>
<dbReference type="OrthoDB" id="5571054at2759"/>
<evidence type="ECO:0000313" key="11">
    <source>
        <dbReference type="EMBL" id="KAH0571994.1"/>
    </source>
</evidence>
<dbReference type="GO" id="GO:0043021">
    <property type="term" value="F:ribonucleoprotein complex binding"/>
    <property type="evidence" value="ECO:0007669"/>
    <property type="project" value="TreeGrafter"/>
</dbReference>
<keyword evidence="3" id="KW-0698">rRNA processing</keyword>
<dbReference type="InterPro" id="IPR036322">
    <property type="entry name" value="WD40_repeat_dom_sf"/>
</dbReference>
<evidence type="ECO:0000256" key="1">
    <source>
        <dbReference type="ARBA" id="ARBA00004604"/>
    </source>
</evidence>
<evidence type="ECO:0000256" key="8">
    <source>
        <dbReference type="SAM" id="MobiDB-lite"/>
    </source>
</evidence>
<keyword evidence="6" id="KW-0539">Nucleus</keyword>
<reference evidence="10 11" key="1">
    <citation type="journal article" date="2014" name="PLoS Genet.">
        <title>The Genome of Spironucleus salmonicida Highlights a Fish Pathogen Adapted to Fluctuating Environments.</title>
        <authorList>
            <person name="Xu F."/>
            <person name="Jerlstrom-Hultqvist J."/>
            <person name="Einarsson E."/>
            <person name="Astvaldsson A."/>
            <person name="Svard S.G."/>
            <person name="Andersson J.O."/>
        </authorList>
    </citation>
    <scope>NUCLEOTIDE SEQUENCE</scope>
    <source>
        <strain evidence="11">ATCC 50377</strain>
    </source>
</reference>
<evidence type="ECO:0000256" key="5">
    <source>
        <dbReference type="ARBA" id="ARBA00022737"/>
    </source>
</evidence>
<evidence type="ECO:0000256" key="2">
    <source>
        <dbReference type="ARBA" id="ARBA00022517"/>
    </source>
</evidence>
<evidence type="ECO:0000313" key="12">
    <source>
        <dbReference type="Proteomes" id="UP000018208"/>
    </source>
</evidence>
<evidence type="ECO:0000256" key="7">
    <source>
        <dbReference type="PROSITE-ProRule" id="PRU00221"/>
    </source>
</evidence>
<proteinExistence type="predicted"/>
<evidence type="ECO:0000313" key="10">
    <source>
        <dbReference type="EMBL" id="EST47930.1"/>
    </source>
</evidence>
<dbReference type="GO" id="GO:0030687">
    <property type="term" value="C:preribosome, large subunit precursor"/>
    <property type="evidence" value="ECO:0007669"/>
    <property type="project" value="TreeGrafter"/>
</dbReference>
<dbReference type="GO" id="GO:0000463">
    <property type="term" value="P:maturation of LSU-rRNA from tricistronic rRNA transcript (SSU-rRNA, 5.8S rRNA, LSU-rRNA)"/>
    <property type="evidence" value="ECO:0007669"/>
    <property type="project" value="TreeGrafter"/>
</dbReference>
<dbReference type="Pfam" id="PF00400">
    <property type="entry name" value="WD40"/>
    <property type="match status" value="2"/>
</dbReference>
<feature type="region of interest" description="Disordered" evidence="8">
    <location>
        <begin position="23"/>
        <end position="50"/>
    </location>
</feature>
<dbReference type="SMART" id="SM00320">
    <property type="entry name" value="WD40"/>
    <property type="match status" value="5"/>
</dbReference>
<dbReference type="SMART" id="SM01035">
    <property type="entry name" value="BOP1NT"/>
    <property type="match status" value="1"/>
</dbReference>
<dbReference type="PANTHER" id="PTHR17605">
    <property type="entry name" value="RIBOSOME BIOGENESIS PROTEIN BOP1 BLOCK OF PROLIFERATION 1 PROTEIN"/>
    <property type="match status" value="1"/>
</dbReference>
<dbReference type="InterPro" id="IPR012953">
    <property type="entry name" value="BOP1_N_dom"/>
</dbReference>
<reference evidence="11" key="2">
    <citation type="submission" date="2020-12" db="EMBL/GenBank/DDBJ databases">
        <title>New Spironucleus salmonicida genome in near-complete chromosomes.</title>
        <authorList>
            <person name="Xu F."/>
            <person name="Kurt Z."/>
            <person name="Jimenez-Gonzalez A."/>
            <person name="Astvaldsson A."/>
            <person name="Andersson J.O."/>
            <person name="Svard S.G."/>
        </authorList>
    </citation>
    <scope>NUCLEOTIDE SEQUENCE</scope>
    <source>
        <strain evidence="11">ATCC 50377</strain>
    </source>
</reference>
<keyword evidence="2" id="KW-0690">Ribosome biogenesis</keyword>
<organism evidence="10">
    <name type="scientific">Spironucleus salmonicida</name>
    <dbReference type="NCBI Taxonomy" id="348837"/>
    <lineage>
        <taxon>Eukaryota</taxon>
        <taxon>Metamonada</taxon>
        <taxon>Diplomonadida</taxon>
        <taxon>Hexamitidae</taxon>
        <taxon>Hexamitinae</taxon>
        <taxon>Spironucleus</taxon>
    </lineage>
</organism>
<evidence type="ECO:0000256" key="3">
    <source>
        <dbReference type="ARBA" id="ARBA00022552"/>
    </source>
</evidence>
<dbReference type="AlphaFoldDB" id="V6LTL6"/>
<dbReference type="SUPFAM" id="SSF50978">
    <property type="entry name" value="WD40 repeat-like"/>
    <property type="match status" value="1"/>
</dbReference>
<accession>V6LTL6</accession>
<keyword evidence="12" id="KW-1185">Reference proteome</keyword>
<gene>
    <name evidence="10" type="ORF">SS50377_11973</name>
    <name evidence="11" type="ORF">SS50377_26194</name>
</gene>
<dbReference type="EMBL" id="AUWU02000006">
    <property type="protein sequence ID" value="KAH0571994.1"/>
    <property type="molecule type" value="Genomic_DNA"/>
</dbReference>
<feature type="repeat" description="WD" evidence="7">
    <location>
        <begin position="697"/>
        <end position="710"/>
    </location>
</feature>
<dbReference type="InterPro" id="IPR015943">
    <property type="entry name" value="WD40/YVTN_repeat-like_dom_sf"/>
</dbReference>
<dbReference type="InterPro" id="IPR001680">
    <property type="entry name" value="WD40_rpt"/>
</dbReference>
<evidence type="ECO:0000256" key="4">
    <source>
        <dbReference type="ARBA" id="ARBA00022574"/>
    </source>
</evidence>